<dbReference type="CDD" id="cd06662">
    <property type="entry name" value="SURF1"/>
    <property type="match status" value="1"/>
</dbReference>
<evidence type="ECO:0000256" key="5">
    <source>
        <dbReference type="ARBA" id="ARBA00023136"/>
    </source>
</evidence>
<keyword evidence="6" id="KW-1003">Cell membrane</keyword>
<evidence type="ECO:0000256" key="2">
    <source>
        <dbReference type="ARBA" id="ARBA00007165"/>
    </source>
</evidence>
<name>A0A7W9E929_9CAUL</name>
<evidence type="ECO:0000256" key="1">
    <source>
        <dbReference type="ARBA" id="ARBA00004370"/>
    </source>
</evidence>
<feature type="transmembrane region" description="Helical" evidence="6">
    <location>
        <begin position="200"/>
        <end position="221"/>
    </location>
</feature>
<organism evidence="7 8">
    <name type="scientific">Brevundimonas halotolerans</name>
    <dbReference type="NCBI Taxonomy" id="69670"/>
    <lineage>
        <taxon>Bacteria</taxon>
        <taxon>Pseudomonadati</taxon>
        <taxon>Pseudomonadota</taxon>
        <taxon>Alphaproteobacteria</taxon>
        <taxon>Caulobacterales</taxon>
        <taxon>Caulobacteraceae</taxon>
        <taxon>Brevundimonas</taxon>
    </lineage>
</organism>
<comment type="caution">
    <text evidence="7">The sequence shown here is derived from an EMBL/GenBank/DDBJ whole genome shotgun (WGS) entry which is preliminary data.</text>
</comment>
<dbReference type="EMBL" id="JACIJB010000010">
    <property type="protein sequence ID" value="MBB5661360.1"/>
    <property type="molecule type" value="Genomic_DNA"/>
</dbReference>
<protein>
    <recommendedName>
        <fullName evidence="6">SURF1-like protein</fullName>
    </recommendedName>
</protein>
<evidence type="ECO:0000313" key="7">
    <source>
        <dbReference type="EMBL" id="MBB5661360.1"/>
    </source>
</evidence>
<reference evidence="7 8" key="1">
    <citation type="submission" date="2020-08" db="EMBL/GenBank/DDBJ databases">
        <title>Genomic Encyclopedia of Type Strains, Phase IV (KMG-IV): sequencing the most valuable type-strain genomes for metagenomic binning, comparative biology and taxonomic classification.</title>
        <authorList>
            <person name="Goeker M."/>
        </authorList>
    </citation>
    <scope>NUCLEOTIDE SEQUENCE [LARGE SCALE GENOMIC DNA]</scope>
    <source>
        <strain evidence="7 8">DSM 24448</strain>
    </source>
</reference>
<sequence>MSEHRTARFPWGLTIVSLLAFVLLVSLGVWQVQRLQWKQGLIARAEAAADLPPVSLEALAQMPDPEFRTAVLVCDFQNGRWVELQSIQDGEVGVRLISSCDGWLVDLGFVPETVSARPAQQPAAIPAITAQARRVEVPGAFAPPPEGNRFYARDTEAMSRALGVEGPVPPYVLFATGSAWPGWEALQPSAPPAAFSNNHLGYALTWFGLALALAGFYIALLRRKLTS</sequence>
<dbReference type="Pfam" id="PF02104">
    <property type="entry name" value="SURF1"/>
    <property type="match status" value="1"/>
</dbReference>
<evidence type="ECO:0000313" key="8">
    <source>
        <dbReference type="Proteomes" id="UP000548978"/>
    </source>
</evidence>
<dbReference type="InterPro" id="IPR045214">
    <property type="entry name" value="Surf1/Surf4"/>
</dbReference>
<accession>A0A7W9E929</accession>
<keyword evidence="3 6" id="KW-0812">Transmembrane</keyword>
<evidence type="ECO:0000256" key="4">
    <source>
        <dbReference type="ARBA" id="ARBA00022989"/>
    </source>
</evidence>
<dbReference type="Proteomes" id="UP000548978">
    <property type="component" value="Unassembled WGS sequence"/>
</dbReference>
<comment type="subcellular location">
    <subcellularLocation>
        <location evidence="6">Cell membrane</location>
        <topology evidence="6">Multi-pass membrane protein</topology>
    </subcellularLocation>
    <subcellularLocation>
        <location evidence="1">Membrane</location>
    </subcellularLocation>
</comment>
<keyword evidence="4 6" id="KW-1133">Transmembrane helix</keyword>
<comment type="similarity">
    <text evidence="2 6">Belongs to the SURF1 family.</text>
</comment>
<dbReference type="PROSITE" id="PS50895">
    <property type="entry name" value="SURF1"/>
    <property type="match status" value="1"/>
</dbReference>
<keyword evidence="5 6" id="KW-0472">Membrane</keyword>
<dbReference type="AlphaFoldDB" id="A0A7W9E929"/>
<dbReference type="RefSeq" id="WP_123285768.1">
    <property type="nucleotide sequence ID" value="NZ_JACIJB010000010.1"/>
</dbReference>
<keyword evidence="8" id="KW-1185">Reference proteome</keyword>
<comment type="caution">
    <text evidence="6">Lacks conserved residue(s) required for the propagation of feature annotation.</text>
</comment>
<proteinExistence type="inferred from homology"/>
<dbReference type="PANTHER" id="PTHR23427">
    <property type="entry name" value="SURFEIT LOCUS PROTEIN"/>
    <property type="match status" value="1"/>
</dbReference>
<dbReference type="OrthoDB" id="6079986at2"/>
<evidence type="ECO:0000256" key="3">
    <source>
        <dbReference type="ARBA" id="ARBA00022692"/>
    </source>
</evidence>
<dbReference type="PANTHER" id="PTHR23427:SF2">
    <property type="entry name" value="SURFEIT LOCUS PROTEIN 1"/>
    <property type="match status" value="1"/>
</dbReference>
<gene>
    <name evidence="7" type="ORF">FHS65_002121</name>
</gene>
<evidence type="ECO:0000256" key="6">
    <source>
        <dbReference type="RuleBase" id="RU363076"/>
    </source>
</evidence>
<dbReference type="GO" id="GO:0005886">
    <property type="term" value="C:plasma membrane"/>
    <property type="evidence" value="ECO:0007669"/>
    <property type="project" value="UniProtKB-SubCell"/>
</dbReference>
<dbReference type="InterPro" id="IPR002994">
    <property type="entry name" value="Surf1/Shy1"/>
</dbReference>